<evidence type="ECO:0000313" key="2">
    <source>
        <dbReference type="EMBL" id="KAK7441747.1"/>
    </source>
</evidence>
<comment type="caution">
    <text evidence="2">The sequence shown here is derived from an EMBL/GenBank/DDBJ whole genome shotgun (WGS) entry which is preliminary data.</text>
</comment>
<dbReference type="PANTHER" id="PTHR10622">
    <property type="entry name" value="HET DOMAIN-CONTAINING PROTEIN"/>
    <property type="match status" value="1"/>
</dbReference>
<protein>
    <recommendedName>
        <fullName evidence="1">Heterokaryon incompatibility domain-containing protein</fullName>
    </recommendedName>
</protein>
<dbReference type="InterPro" id="IPR010730">
    <property type="entry name" value="HET"/>
</dbReference>
<evidence type="ECO:0000313" key="3">
    <source>
        <dbReference type="Proteomes" id="UP001498398"/>
    </source>
</evidence>
<feature type="domain" description="Heterokaryon incompatibility" evidence="1">
    <location>
        <begin position="31"/>
        <end position="126"/>
    </location>
</feature>
<proteinExistence type="predicted"/>
<dbReference type="Pfam" id="PF06985">
    <property type="entry name" value="HET"/>
    <property type="match status" value="1"/>
</dbReference>
<sequence>MAPVDICPHRLLDTHTLQLVEFDETDTIPPYAILSHTWIHGQEVVYKEYVQHQHQLQPTVSLSKTSKSGYHKIQAACQKAREDGIGYIWIDTCCIKQGNHHDVAENVTCMYAYYQNAQVCYAYIADFHTPRLHNYGFSSSARDLFCWGSNWFQRGWTLQELLAPRTVVFFRKDWMCIGDKHELRDVIHHRTTIPPDILSGEQSIQDVDVLDRMSWSMGRETTRPQDLAYCLQGLLDVSIEPDYEEDWLTSFHRLRMGLFDAHPELEERLGIRNHYFYYLLMRRLTFVNAEKRTFDIEPSD</sequence>
<accession>A0ABR1IUS7</accession>
<evidence type="ECO:0000259" key="1">
    <source>
        <dbReference type="Pfam" id="PF06985"/>
    </source>
</evidence>
<organism evidence="2 3">
    <name type="scientific">Marasmiellus scandens</name>
    <dbReference type="NCBI Taxonomy" id="2682957"/>
    <lineage>
        <taxon>Eukaryota</taxon>
        <taxon>Fungi</taxon>
        <taxon>Dikarya</taxon>
        <taxon>Basidiomycota</taxon>
        <taxon>Agaricomycotina</taxon>
        <taxon>Agaricomycetes</taxon>
        <taxon>Agaricomycetidae</taxon>
        <taxon>Agaricales</taxon>
        <taxon>Marasmiineae</taxon>
        <taxon>Omphalotaceae</taxon>
        <taxon>Marasmiellus</taxon>
    </lineage>
</organism>
<keyword evidence="3" id="KW-1185">Reference proteome</keyword>
<dbReference type="PANTHER" id="PTHR10622:SF10">
    <property type="entry name" value="HET DOMAIN-CONTAINING PROTEIN"/>
    <property type="match status" value="1"/>
</dbReference>
<gene>
    <name evidence="2" type="ORF">VKT23_016410</name>
</gene>
<reference evidence="2 3" key="1">
    <citation type="submission" date="2024-01" db="EMBL/GenBank/DDBJ databases">
        <title>A draft genome for the cacao thread blight pathogen Marasmiellus scandens.</title>
        <authorList>
            <person name="Baruah I.K."/>
            <person name="Leung J."/>
            <person name="Bukari Y."/>
            <person name="Amoako-Attah I."/>
            <person name="Meinhardt L.W."/>
            <person name="Bailey B.A."/>
            <person name="Cohen S.P."/>
        </authorList>
    </citation>
    <scope>NUCLEOTIDE SEQUENCE [LARGE SCALE GENOMIC DNA]</scope>
    <source>
        <strain evidence="2 3">GH-19</strain>
    </source>
</reference>
<dbReference type="EMBL" id="JBANRG010000061">
    <property type="protein sequence ID" value="KAK7441747.1"/>
    <property type="molecule type" value="Genomic_DNA"/>
</dbReference>
<name>A0ABR1IUS7_9AGAR</name>
<dbReference type="Proteomes" id="UP001498398">
    <property type="component" value="Unassembled WGS sequence"/>
</dbReference>